<evidence type="ECO:0000313" key="1">
    <source>
        <dbReference type="EMBL" id="AIG98812.1"/>
    </source>
</evidence>
<sequence length="40" mass="4830">MKFEDYSRIVKFLTDDSRVNIHLLARAKFDEMKEDLQPDD</sequence>
<dbReference type="GeneID" id="77136220"/>
<gene>
    <name evidence="1" type="ORF">AFULGI_00020640</name>
</gene>
<dbReference type="EMBL" id="CP006577">
    <property type="protein sequence ID" value="AIG98812.1"/>
    <property type="molecule type" value="Genomic_DNA"/>
</dbReference>
<proteinExistence type="predicted"/>
<dbReference type="AlphaFoldDB" id="A0A075WG76"/>
<protein>
    <submittedName>
        <fullName evidence="1">Uncharacterized protein</fullName>
    </submittedName>
</protein>
<reference evidence="1 2" key="1">
    <citation type="submission" date="2013-07" db="EMBL/GenBank/DDBJ databases">
        <title>Genome of Archaeoglobus fulgidus.</title>
        <authorList>
            <person name="Fiebig A."/>
            <person name="Birkeland N.-K."/>
        </authorList>
    </citation>
    <scope>NUCLEOTIDE SEQUENCE [LARGE SCALE GENOMIC DNA]</scope>
    <source>
        <strain evidence="1 2">DSM 8774</strain>
    </source>
</reference>
<dbReference type="HOGENOM" id="CLU_3282644_0_0_2"/>
<dbReference type="Proteomes" id="UP000028501">
    <property type="component" value="Chromosome"/>
</dbReference>
<dbReference type="KEGG" id="afg:AFULGI_00020640"/>
<evidence type="ECO:0000313" key="2">
    <source>
        <dbReference type="Proteomes" id="UP000028501"/>
    </source>
</evidence>
<organism evidence="1 2">
    <name type="scientific">Archaeoglobus fulgidus DSM 8774</name>
    <dbReference type="NCBI Taxonomy" id="1344584"/>
    <lineage>
        <taxon>Archaea</taxon>
        <taxon>Methanobacteriati</taxon>
        <taxon>Methanobacteriota</taxon>
        <taxon>Archaeoglobi</taxon>
        <taxon>Archaeoglobales</taxon>
        <taxon>Archaeoglobaceae</taxon>
        <taxon>Archaeoglobus</taxon>
    </lineage>
</organism>
<dbReference type="RefSeq" id="WP_257640128.1">
    <property type="nucleotide sequence ID" value="NZ_CP006577.1"/>
</dbReference>
<accession>A0A075WG76</accession>
<name>A0A075WG76_ARCFL</name>